<evidence type="ECO:0000256" key="1">
    <source>
        <dbReference type="SAM" id="MobiDB-lite"/>
    </source>
</evidence>
<feature type="compositionally biased region" description="Basic and acidic residues" evidence="1">
    <location>
        <begin position="1225"/>
        <end position="1242"/>
    </location>
</feature>
<feature type="compositionally biased region" description="Polar residues" evidence="1">
    <location>
        <begin position="1021"/>
        <end position="1033"/>
    </location>
</feature>
<dbReference type="GeneID" id="106068585"/>
<feature type="compositionally biased region" description="Basic and acidic residues" evidence="1">
    <location>
        <begin position="279"/>
        <end position="309"/>
    </location>
</feature>
<feature type="compositionally biased region" description="Basic and acidic residues" evidence="1">
    <location>
        <begin position="572"/>
        <end position="586"/>
    </location>
</feature>
<accession>A0A9W2Z5G5</accession>
<evidence type="ECO:0000313" key="3">
    <source>
        <dbReference type="RefSeq" id="XP_055870161.1"/>
    </source>
</evidence>
<feature type="region of interest" description="Disordered" evidence="1">
    <location>
        <begin position="1272"/>
        <end position="1655"/>
    </location>
</feature>
<gene>
    <name evidence="3" type="primary">LOC106068585</name>
</gene>
<organism evidence="2 3">
    <name type="scientific">Biomphalaria glabrata</name>
    <name type="common">Bloodfluke planorb</name>
    <name type="synonym">Freshwater snail</name>
    <dbReference type="NCBI Taxonomy" id="6526"/>
    <lineage>
        <taxon>Eukaryota</taxon>
        <taxon>Metazoa</taxon>
        <taxon>Spiralia</taxon>
        <taxon>Lophotrochozoa</taxon>
        <taxon>Mollusca</taxon>
        <taxon>Gastropoda</taxon>
        <taxon>Heterobranchia</taxon>
        <taxon>Euthyneura</taxon>
        <taxon>Panpulmonata</taxon>
        <taxon>Hygrophila</taxon>
        <taxon>Lymnaeoidea</taxon>
        <taxon>Planorbidae</taxon>
        <taxon>Biomphalaria</taxon>
    </lineage>
</organism>
<feature type="compositionally biased region" description="Basic and acidic residues" evidence="1">
    <location>
        <begin position="1078"/>
        <end position="1088"/>
    </location>
</feature>
<keyword evidence="2" id="KW-1185">Reference proteome</keyword>
<feature type="region of interest" description="Disordered" evidence="1">
    <location>
        <begin position="1006"/>
        <end position="1242"/>
    </location>
</feature>
<feature type="region of interest" description="Disordered" evidence="1">
    <location>
        <begin position="1728"/>
        <end position="1748"/>
    </location>
</feature>
<evidence type="ECO:0000313" key="2">
    <source>
        <dbReference type="Proteomes" id="UP001165740"/>
    </source>
</evidence>
<feature type="region of interest" description="Disordered" evidence="1">
    <location>
        <begin position="1915"/>
        <end position="1935"/>
    </location>
</feature>
<name>A0A9W2Z5G5_BIOGL</name>
<feature type="compositionally biased region" description="Basic and acidic residues" evidence="1">
    <location>
        <begin position="1453"/>
        <end position="1483"/>
    </location>
</feature>
<feature type="compositionally biased region" description="Basic and acidic residues" evidence="1">
    <location>
        <begin position="876"/>
        <end position="910"/>
    </location>
</feature>
<feature type="compositionally biased region" description="Basic and acidic residues" evidence="1">
    <location>
        <begin position="1538"/>
        <end position="1582"/>
    </location>
</feature>
<feature type="compositionally biased region" description="Basic and acidic residues" evidence="1">
    <location>
        <begin position="1391"/>
        <end position="1442"/>
    </location>
</feature>
<feature type="region of interest" description="Disordered" evidence="1">
    <location>
        <begin position="244"/>
        <end position="309"/>
    </location>
</feature>
<feature type="compositionally biased region" description="Basic and acidic residues" evidence="1">
    <location>
        <begin position="1006"/>
        <end position="1020"/>
    </location>
</feature>
<proteinExistence type="predicted"/>
<feature type="compositionally biased region" description="Low complexity" evidence="1">
    <location>
        <begin position="1729"/>
        <end position="1740"/>
    </location>
</feature>
<feature type="compositionally biased region" description="Basic and acidic residues" evidence="1">
    <location>
        <begin position="249"/>
        <end position="267"/>
    </location>
</feature>
<feature type="compositionally biased region" description="Basic and acidic residues" evidence="1">
    <location>
        <begin position="679"/>
        <end position="691"/>
    </location>
</feature>
<feature type="compositionally biased region" description="Low complexity" evidence="1">
    <location>
        <begin position="1640"/>
        <end position="1655"/>
    </location>
</feature>
<reference evidence="3" key="1">
    <citation type="submission" date="2025-08" db="UniProtKB">
        <authorList>
            <consortium name="RefSeq"/>
        </authorList>
    </citation>
    <scope>IDENTIFICATION</scope>
</reference>
<dbReference type="Proteomes" id="UP001165740">
    <property type="component" value="Chromosome 16"/>
</dbReference>
<sequence>MSRLKSAMDSVSTTTIVYRISPTDQNAQERHTCQKDVPPEALIPQIHQTILSPSASHIRNILSDATYPLGLRSKRRFQGRATSLHKIRSDILSILDDSEVQRLENIFWNSKKGWARTSFLEDELRAFLKAKALEKKGRQRVSIVSPDVFPIPEITGKKKKLQTKEATNAGSLFKRESKTRSLRHMSMKDQGKPKEILLRRKITEGELEALSLLEEGSSSIFGTDSMSTMLSESVCSKYAPILSTRQGGKKTDMDAKKKKDAQDDKRAAKAKGSKMQFRRTSDPDDKYDKKWKARGEVSDSRRESKDLLRRDSKSQFKRGIWFDEDGAISRAVREQLQKIKPLDYSDDRQPVFVEDEDTKDSKVEKESETDKRKKRKKPHGTLAPDVLSEWEKSGLSTPSRQSLSAFGQPLARRRGGSANSRASSLSDRRESTMLTGSPVPPVPKTAPERWRWALRKVTRRLFIGSDARQSYPSAFPPGSTFKTQTQPSFADKERSKRSAMKLDKGWFDMRWDDIGNEKAILSETESASAQASDQTLLSLSNVASADLADSKRRATADNIKMLQKFTQSFISDKQKARTKYDKKDLRPLNVLTREASSSTRLKRRPTKLDERKQSKSAKERKLTSNVLESLKPFEEIMSKDSIEIYREKRKEETSEPKSRKAPEEDRDQAKAERKARKKMEKEKKESDEERKKPNKTLSFEVSRSISDSSGSSSDGDSLEFMLRMDSLSYEKDVARLREKEEMDDSIVLSMSDEEQEVLHRDKGEEKKKAGKKRTFSQHKLAAPFGESGLVEATPTSTPKKSKELREDVREVGKEDRFEDAGRRRDRRGTEVDEKGEAKRQWTSPRRVSHDFKPDAVTAKQTSDSEIDYIPYTASEIDTKDRRELKHQTSLVDIRRAESEMDAREPGEKKKKDPSKKLVRHLMTMSPTKESEIALSTLDDDSSAKKTKKSQDDEDLNTRQTILIKEVIQKLEQHMLKTYGMIHYSTDKIDSALTRSDLEMEIEVDFDYEKHDPAHPADVRKQSSVTRKMSSLSKESLHKHDKHVKILRKTSSRALSVSKQFSKKAAEEEESSSQPSDDMTAKHEHDVKETTQAPGSPDKDLDKELDEKATKQIPEKRSTVKKSTDRVKERGRESAPLPKGAKKKEVKPQKKQTSDKISDGQKEMLENVDQKRSKKEFPDSSDRRDSRTSSTESKESIDREMYGKDSIDSLKRRRDRKLTGDSEESLESHDAMHQQRHFKREDRDIYLEESHKYFDSDNEFSFPMEPAKDALYDSIRRGTLTRQTPSNERDSQRLSLSADDDSRMQLAEGRMRALRKRSAKGLDLERSGQSLIYLPKDADPIMERESVGFPKVSTAGSPAHSPIETAESPKTQDTKDERRRSRHEEKRHRRESLKGDESERVFFPKDGMDEWRHRRIRDTERETERRSLVDSQRPTDTDDEKVARGGHVTGKKAAQRERQQDAGQLKEEIHSDTSNDELTKEDKKRRARKGKATRDVGDSDTSPQLSGYSSEGSVSTQRQTGQTRAERQESLTRQKRSRKELADHDEDVHPPRGGPRRAEEARDEKGGPKAARSDRDHRGDAAKEPAMSPSGTIHARAGSSGNLLKARSGESSKKRLKGDGVVEPVPKTLPSKYTSEDEETSSSNGTSSLSLESSPSLSIISSVSELDIFLPETPSQMDRKHPLPPIYSEVKDKYIYSEKQKAGATKKPKKIQPIPDETAQFGFTQPRELSTSTTVTTPPIVRGGLPTLPGIQPSAKRKGLELYFRSRMSLQRRMKKCLPSLIDRPIPLQTRRVIKNFDGWDIGMKVQQHTLNHLPAVVETIPQLIKACTPKKVPGFKIDQLINSRTHINTSEAGLRYVFRYGIEELFEFMVFTLVLEKPDRPLDHLIELTRSIKREMMIRYNVGKLMAVGSEPSLDSISTTSSQGMHSTSTTTSSD</sequence>
<feature type="compositionally biased region" description="Low complexity" evidence="1">
    <location>
        <begin position="702"/>
        <end position="715"/>
    </location>
</feature>
<protein>
    <submittedName>
        <fullName evidence="3">Trichohyalin-like isoform X1</fullName>
    </submittedName>
</protein>
<dbReference type="RefSeq" id="XP_055870161.1">
    <property type="nucleotide sequence ID" value="XM_056014186.1"/>
</dbReference>
<feature type="region of interest" description="Disordered" evidence="1">
    <location>
        <begin position="741"/>
        <end position="958"/>
    </location>
</feature>
<feature type="compositionally biased region" description="Basic and acidic residues" evidence="1">
    <location>
        <begin position="606"/>
        <end position="622"/>
    </location>
</feature>
<feature type="compositionally biased region" description="Polar residues" evidence="1">
    <location>
        <begin position="1498"/>
        <end position="1522"/>
    </location>
</feature>
<feature type="compositionally biased region" description="Basic and acidic residues" evidence="1">
    <location>
        <begin position="631"/>
        <end position="672"/>
    </location>
</feature>
<feature type="region of interest" description="Disordered" evidence="1">
    <location>
        <begin position="345"/>
        <end position="445"/>
    </location>
</feature>
<feature type="compositionally biased region" description="Basic residues" evidence="1">
    <location>
        <begin position="1036"/>
        <end position="1050"/>
    </location>
</feature>
<feature type="compositionally biased region" description="Polar residues" evidence="1">
    <location>
        <begin position="394"/>
        <end position="405"/>
    </location>
</feature>
<feature type="compositionally biased region" description="Basic and acidic residues" evidence="1">
    <location>
        <begin position="1606"/>
        <end position="1619"/>
    </location>
</feature>
<feature type="compositionally biased region" description="Basic and acidic residues" evidence="1">
    <location>
        <begin position="1096"/>
        <end position="1132"/>
    </location>
</feature>
<feature type="compositionally biased region" description="Basic and acidic residues" evidence="1">
    <location>
        <begin position="359"/>
        <end position="371"/>
    </location>
</feature>
<feature type="compositionally biased region" description="Basic and acidic residues" evidence="1">
    <location>
        <begin position="1369"/>
        <end position="1383"/>
    </location>
</feature>
<feature type="region of interest" description="Disordered" evidence="1">
    <location>
        <begin position="473"/>
        <end position="495"/>
    </location>
</feature>
<feature type="region of interest" description="Disordered" evidence="1">
    <location>
        <begin position="572"/>
        <end position="718"/>
    </location>
</feature>
<dbReference type="OrthoDB" id="10557950at2759"/>
<feature type="compositionally biased region" description="Basic and acidic residues" evidence="1">
    <location>
        <begin position="1335"/>
        <end position="1345"/>
    </location>
</feature>
<feature type="compositionally biased region" description="Basic and acidic residues" evidence="1">
    <location>
        <begin position="800"/>
        <end position="839"/>
    </location>
</feature>
<dbReference type="OMA" id="WICDANE"/>
<feature type="compositionally biased region" description="Basic and acidic residues" evidence="1">
    <location>
        <begin position="1145"/>
        <end position="1209"/>
    </location>
</feature>
<feature type="compositionally biased region" description="Basic and acidic residues" evidence="1">
    <location>
        <begin position="756"/>
        <end position="767"/>
    </location>
</feature>
<feature type="compositionally biased region" description="Low complexity" evidence="1">
    <location>
        <begin position="416"/>
        <end position="425"/>
    </location>
</feature>